<keyword evidence="3" id="KW-1185">Reference proteome</keyword>
<dbReference type="InterPro" id="IPR042245">
    <property type="entry name" value="Tgt2/MlaC_sf"/>
</dbReference>
<proteinExistence type="predicted"/>
<sequence length="211" mass="24128">MMQRILQLALMLVMGMGSVQAKDYTDPYEMMKQVADQAFTRLSQERNELDSDPVKVRQLIDEELLPYIDYKYAAYKVMGVHARKTTRDQRDKFTAEFKEYMLATFASAFDKYTDQTLEFAPEKPYGNAKIVAIDVKLIEKQREPVDLQFKARKNKKGNWKVFDLVAEGISLLASQQAELGGLIRQQGIDSVTEQLAERNRQGIVATTGQSQ</sequence>
<name>A0A1G8KCM6_9GAMM</name>
<dbReference type="PANTHER" id="PTHR36573">
    <property type="entry name" value="INTERMEMBRANE PHOSPHOLIPID TRANSPORT SYSTEM BINDING PROTEIN MLAC"/>
    <property type="match status" value="1"/>
</dbReference>
<keyword evidence="1" id="KW-0732">Signal</keyword>
<evidence type="ECO:0000313" key="2">
    <source>
        <dbReference type="EMBL" id="SDI41162.1"/>
    </source>
</evidence>
<dbReference type="OrthoDB" id="9787053at2"/>
<reference evidence="3" key="1">
    <citation type="submission" date="2016-10" db="EMBL/GenBank/DDBJ databases">
        <authorList>
            <person name="Varghese N."/>
            <person name="Submissions S."/>
        </authorList>
    </citation>
    <scope>NUCLEOTIDE SEQUENCE [LARGE SCALE GENOMIC DNA]</scope>
    <source>
        <strain evidence="3">DSM 23317</strain>
    </source>
</reference>
<organism evidence="2 3">
    <name type="scientific">Ferrimonas sediminum</name>
    <dbReference type="NCBI Taxonomy" id="718193"/>
    <lineage>
        <taxon>Bacteria</taxon>
        <taxon>Pseudomonadati</taxon>
        <taxon>Pseudomonadota</taxon>
        <taxon>Gammaproteobacteria</taxon>
        <taxon>Alteromonadales</taxon>
        <taxon>Ferrimonadaceae</taxon>
        <taxon>Ferrimonas</taxon>
    </lineage>
</organism>
<dbReference type="Proteomes" id="UP000199527">
    <property type="component" value="Unassembled WGS sequence"/>
</dbReference>
<dbReference type="Gene3D" id="3.10.450.710">
    <property type="entry name" value="Tgt2/MlaC"/>
    <property type="match status" value="1"/>
</dbReference>
<feature type="chain" id="PRO_5011557720" evidence="1">
    <location>
        <begin position="22"/>
        <end position="211"/>
    </location>
</feature>
<dbReference type="InterPro" id="IPR008869">
    <property type="entry name" value="MlaC/ttg2D"/>
</dbReference>
<accession>A0A1G8KCM6</accession>
<dbReference type="RefSeq" id="WP_090360926.1">
    <property type="nucleotide sequence ID" value="NZ_FNEM01000001.1"/>
</dbReference>
<evidence type="ECO:0000313" key="3">
    <source>
        <dbReference type="Proteomes" id="UP000199527"/>
    </source>
</evidence>
<gene>
    <name evidence="2" type="ORF">SAMN04488540_101327</name>
</gene>
<feature type="signal peptide" evidence="1">
    <location>
        <begin position="1"/>
        <end position="21"/>
    </location>
</feature>
<protein>
    <submittedName>
        <fullName evidence="2">Phospholipid transport system substrate-binding protein</fullName>
    </submittedName>
</protein>
<dbReference type="PANTHER" id="PTHR36573:SF1">
    <property type="entry name" value="INTERMEMBRANE PHOSPHOLIPID TRANSPORT SYSTEM BINDING PROTEIN MLAC"/>
    <property type="match status" value="1"/>
</dbReference>
<evidence type="ECO:0000256" key="1">
    <source>
        <dbReference type="SAM" id="SignalP"/>
    </source>
</evidence>
<dbReference type="Pfam" id="PF05494">
    <property type="entry name" value="MlaC"/>
    <property type="match status" value="1"/>
</dbReference>
<dbReference type="EMBL" id="FNEM01000001">
    <property type="protein sequence ID" value="SDI41162.1"/>
    <property type="molecule type" value="Genomic_DNA"/>
</dbReference>
<dbReference type="AlphaFoldDB" id="A0A1G8KCM6"/>
<dbReference type="PIRSF" id="PIRSF004649">
    <property type="entry name" value="MlaC"/>
    <property type="match status" value="1"/>
</dbReference>